<keyword evidence="2" id="KW-1133">Transmembrane helix</keyword>
<reference evidence="4" key="2">
    <citation type="submission" date="2022-10" db="EMBL/GenBank/DDBJ databases">
        <authorList>
            <consortium name="ENA_rothamsted_submissions"/>
            <consortium name="culmorum"/>
            <person name="King R."/>
        </authorList>
    </citation>
    <scope>NUCLEOTIDE SEQUENCE</scope>
</reference>
<dbReference type="GO" id="GO:0005509">
    <property type="term" value="F:calcium ion binding"/>
    <property type="evidence" value="ECO:0007669"/>
    <property type="project" value="TreeGrafter"/>
</dbReference>
<name>A0A9N9S876_PHACE</name>
<feature type="region of interest" description="Disordered" evidence="1">
    <location>
        <begin position="18"/>
        <end position="56"/>
    </location>
</feature>
<dbReference type="GO" id="GO:0005544">
    <property type="term" value="F:calcium-dependent phospholipid binding"/>
    <property type="evidence" value="ECO:0007669"/>
    <property type="project" value="TreeGrafter"/>
</dbReference>
<dbReference type="AlphaFoldDB" id="A0A9N9S876"/>
<evidence type="ECO:0000259" key="3">
    <source>
        <dbReference type="PROSITE" id="PS50004"/>
    </source>
</evidence>
<protein>
    <recommendedName>
        <fullName evidence="3">C2 domain-containing protein</fullName>
    </recommendedName>
</protein>
<dbReference type="GO" id="GO:0005886">
    <property type="term" value="C:plasma membrane"/>
    <property type="evidence" value="ECO:0007669"/>
    <property type="project" value="TreeGrafter"/>
</dbReference>
<gene>
    <name evidence="4" type="ORF">PHAECO_LOCUS214</name>
</gene>
<keyword evidence="2" id="KW-0812">Transmembrane</keyword>
<dbReference type="GO" id="GO:0017156">
    <property type="term" value="P:calcium-ion regulated exocytosis"/>
    <property type="evidence" value="ECO:0007669"/>
    <property type="project" value="TreeGrafter"/>
</dbReference>
<dbReference type="GO" id="GO:0070382">
    <property type="term" value="C:exocytic vesicle"/>
    <property type="evidence" value="ECO:0007669"/>
    <property type="project" value="TreeGrafter"/>
</dbReference>
<dbReference type="Gene3D" id="2.60.40.150">
    <property type="entry name" value="C2 domain"/>
    <property type="match status" value="1"/>
</dbReference>
<dbReference type="SMART" id="SM00239">
    <property type="entry name" value="C2"/>
    <property type="match status" value="1"/>
</dbReference>
<reference evidence="4" key="1">
    <citation type="submission" date="2022-01" db="EMBL/GenBank/DDBJ databases">
        <authorList>
            <person name="King R."/>
        </authorList>
    </citation>
    <scope>NUCLEOTIDE SEQUENCE</scope>
</reference>
<proteinExistence type="predicted"/>
<feature type="transmembrane region" description="Helical" evidence="2">
    <location>
        <begin position="70"/>
        <end position="92"/>
    </location>
</feature>
<dbReference type="SUPFAM" id="SSF49562">
    <property type="entry name" value="C2 domain (Calcium/lipid-binding domain, CaLB)"/>
    <property type="match status" value="1"/>
</dbReference>
<evidence type="ECO:0000313" key="4">
    <source>
        <dbReference type="EMBL" id="CAG9812695.1"/>
    </source>
</evidence>
<organism evidence="4 5">
    <name type="scientific">Phaedon cochleariae</name>
    <name type="common">Mustard beetle</name>
    <dbReference type="NCBI Taxonomy" id="80249"/>
    <lineage>
        <taxon>Eukaryota</taxon>
        <taxon>Metazoa</taxon>
        <taxon>Ecdysozoa</taxon>
        <taxon>Arthropoda</taxon>
        <taxon>Hexapoda</taxon>
        <taxon>Insecta</taxon>
        <taxon>Pterygota</taxon>
        <taxon>Neoptera</taxon>
        <taxon>Endopterygota</taxon>
        <taxon>Coleoptera</taxon>
        <taxon>Polyphaga</taxon>
        <taxon>Cucujiformia</taxon>
        <taxon>Chrysomeloidea</taxon>
        <taxon>Chrysomelidae</taxon>
        <taxon>Chrysomelinae</taxon>
        <taxon>Chrysomelini</taxon>
        <taxon>Phaedon</taxon>
    </lineage>
</organism>
<accession>A0A9N9S876</accession>
<keyword evidence="2" id="KW-0472">Membrane</keyword>
<dbReference type="GO" id="GO:0001786">
    <property type="term" value="F:phosphatidylserine binding"/>
    <property type="evidence" value="ECO:0007669"/>
    <property type="project" value="TreeGrafter"/>
</dbReference>
<dbReference type="PANTHER" id="PTHR10024">
    <property type="entry name" value="SYNAPTOTAGMIN"/>
    <property type="match status" value="1"/>
</dbReference>
<dbReference type="PANTHER" id="PTHR10024:SF234">
    <property type="entry name" value="SYNAPTOTAGMIN-15-RELATED"/>
    <property type="match status" value="1"/>
</dbReference>
<dbReference type="Proteomes" id="UP001153737">
    <property type="component" value="Chromosome 1"/>
</dbReference>
<evidence type="ECO:0000256" key="2">
    <source>
        <dbReference type="SAM" id="Phobius"/>
    </source>
</evidence>
<dbReference type="OrthoDB" id="10259057at2759"/>
<dbReference type="GO" id="GO:0030276">
    <property type="term" value="F:clathrin binding"/>
    <property type="evidence" value="ECO:0007669"/>
    <property type="project" value="TreeGrafter"/>
</dbReference>
<evidence type="ECO:0000256" key="1">
    <source>
        <dbReference type="SAM" id="MobiDB-lite"/>
    </source>
</evidence>
<feature type="compositionally biased region" description="Low complexity" evidence="1">
    <location>
        <begin position="23"/>
        <end position="33"/>
    </location>
</feature>
<dbReference type="PROSITE" id="PS50004">
    <property type="entry name" value="C2"/>
    <property type="match status" value="1"/>
</dbReference>
<dbReference type="GO" id="GO:0000149">
    <property type="term" value="F:SNARE binding"/>
    <property type="evidence" value="ECO:0007669"/>
    <property type="project" value="TreeGrafter"/>
</dbReference>
<dbReference type="EMBL" id="OU896707">
    <property type="protein sequence ID" value="CAG9812695.1"/>
    <property type="molecule type" value="Genomic_DNA"/>
</dbReference>
<dbReference type="Pfam" id="PF00168">
    <property type="entry name" value="C2"/>
    <property type="match status" value="1"/>
</dbReference>
<sequence>MAEKEFWKRELLHPAWQREPLEAARPARPSARPTRMHRPTDGPVPAQVPEGVRSQQAQGDTIRGSLLYPYSLAAGLACLLLLLTVLVGFFFLRRNRRKGDDEEPTSTSVLVYPSNRSGSPPQYLLHLMPDERRYLQSKQKKKTCNPYFDETLVFQVSAKDMSDHTLKLSVIDGGRTKKRSEIGHVTFPLKELEIGDGTEQQLFKMDLEKEPQEIRSDLGELLVSLVYNENLSRLTATVIEARRLKVCT</sequence>
<keyword evidence="5" id="KW-1185">Reference proteome</keyword>
<dbReference type="InterPro" id="IPR000008">
    <property type="entry name" value="C2_dom"/>
</dbReference>
<dbReference type="InterPro" id="IPR035892">
    <property type="entry name" value="C2_domain_sf"/>
</dbReference>
<evidence type="ECO:0000313" key="5">
    <source>
        <dbReference type="Proteomes" id="UP001153737"/>
    </source>
</evidence>
<feature type="domain" description="C2" evidence="3">
    <location>
        <begin position="58"/>
        <end position="202"/>
    </location>
</feature>